<reference evidence="7" key="1">
    <citation type="submission" date="2017-02" db="EMBL/GenBank/DDBJ databases">
        <authorList>
            <person name="Varghese N."/>
            <person name="Submissions S."/>
        </authorList>
    </citation>
    <scope>NUCLEOTIDE SEQUENCE [LARGE SCALE GENOMIC DNA]</scope>
    <source>
        <strain evidence="7">ATCC BAA-34</strain>
    </source>
</reference>
<evidence type="ECO:0000256" key="5">
    <source>
        <dbReference type="PIRSR" id="PIRSR004869-50"/>
    </source>
</evidence>
<sequence length="317" mass="34890">MQLFLNLNLNLDLMHYHALYQSGELLQRVREGYRRLLACDLCPHSCGINRIKGEQGRCRSGLKPRIASANLHHGEEPPISGSRGSGTIFFSGCTLSCLFCQNFPISQQNNGESISTAELAKRMLGLQKRGAHNLNLVTPTHWLPQFLAALWQAIPQGFTLPIVWNSSGYETIEVLQLLDGVVSIYLPDMKYADDTQAKELSGAPGYTAFNHAAVQEMLHQVGHLQVDDQGIALQGLIIRHLVLPQGRAGSCETLPWIADHLGEQTHIALMSQYFPAWQATTTAGINRGVVHDEYDAAVEALEAAGLENGWVQELGTE</sequence>
<evidence type="ECO:0000256" key="2">
    <source>
        <dbReference type="ARBA" id="ARBA00022723"/>
    </source>
</evidence>
<dbReference type="InterPro" id="IPR007197">
    <property type="entry name" value="rSAM"/>
</dbReference>
<gene>
    <name evidence="6" type="ORF">SAMN02745119_02200</name>
</gene>
<organism evidence="6 7">
    <name type="scientific">Trichlorobacter thiogenes</name>
    <dbReference type="NCBI Taxonomy" id="115783"/>
    <lineage>
        <taxon>Bacteria</taxon>
        <taxon>Pseudomonadati</taxon>
        <taxon>Thermodesulfobacteriota</taxon>
        <taxon>Desulfuromonadia</taxon>
        <taxon>Geobacterales</taxon>
        <taxon>Geobacteraceae</taxon>
        <taxon>Trichlorobacter</taxon>
    </lineage>
</organism>
<dbReference type="Proteomes" id="UP000190102">
    <property type="component" value="Unassembled WGS sequence"/>
</dbReference>
<evidence type="ECO:0000313" key="6">
    <source>
        <dbReference type="EMBL" id="SJZ97407.1"/>
    </source>
</evidence>
<feature type="binding site" evidence="5">
    <location>
        <position position="97"/>
    </location>
    <ligand>
        <name>[4Fe-4S] cluster</name>
        <dbReference type="ChEBI" id="CHEBI:49883"/>
        <note>4Fe-4S-S-AdoMet</note>
    </ligand>
</feature>
<comment type="cofactor">
    <cofactor evidence="5">
        <name>[4Fe-4S] cluster</name>
        <dbReference type="ChEBI" id="CHEBI:49883"/>
    </cofactor>
    <text evidence="5">Binds 1 [4Fe-4S] cluster. The cluster is coordinated with 3 cysteines and an exchangeable S-adenosyl-L-methionine.</text>
</comment>
<dbReference type="AlphaFoldDB" id="A0A1T4Q1J0"/>
<keyword evidence="7" id="KW-1185">Reference proteome</keyword>
<dbReference type="SFLD" id="SFLDG01099">
    <property type="entry name" value="Uncharacterised_Radical_SAM_Su"/>
    <property type="match status" value="1"/>
</dbReference>
<dbReference type="Pfam" id="PF13353">
    <property type="entry name" value="Fer4_12"/>
    <property type="match status" value="1"/>
</dbReference>
<keyword evidence="6" id="KW-0670">Pyruvate</keyword>
<feature type="binding site" evidence="5">
    <location>
        <position position="100"/>
    </location>
    <ligand>
        <name>[4Fe-4S] cluster</name>
        <dbReference type="ChEBI" id="CHEBI:49883"/>
        <note>4Fe-4S-S-AdoMet</note>
    </ligand>
</feature>
<dbReference type="GO" id="GO:0051536">
    <property type="term" value="F:iron-sulfur cluster binding"/>
    <property type="evidence" value="ECO:0007669"/>
    <property type="project" value="UniProtKB-KW"/>
</dbReference>
<keyword evidence="3 5" id="KW-0408">Iron</keyword>
<dbReference type="GO" id="GO:0016829">
    <property type="term" value="F:lyase activity"/>
    <property type="evidence" value="ECO:0007669"/>
    <property type="project" value="UniProtKB-KW"/>
</dbReference>
<accession>A0A1T4Q1J0</accession>
<protein>
    <submittedName>
        <fullName evidence="6">Putative pyruvate formate lyase activating enzyme</fullName>
    </submittedName>
</protein>
<dbReference type="PIRSF" id="PIRSF004869">
    <property type="entry name" value="PflX_prd"/>
    <property type="match status" value="1"/>
</dbReference>
<feature type="binding site" evidence="5">
    <location>
        <position position="93"/>
    </location>
    <ligand>
        <name>[4Fe-4S] cluster</name>
        <dbReference type="ChEBI" id="CHEBI:49883"/>
        <note>4Fe-4S-S-AdoMet</note>
    </ligand>
</feature>
<keyword evidence="6" id="KW-0456">Lyase</keyword>
<keyword evidence="2 5" id="KW-0479">Metal-binding</keyword>
<evidence type="ECO:0000256" key="4">
    <source>
        <dbReference type="ARBA" id="ARBA00023014"/>
    </source>
</evidence>
<dbReference type="InterPro" id="IPR013785">
    <property type="entry name" value="Aldolase_TIM"/>
</dbReference>
<keyword evidence="4 5" id="KW-0411">Iron-sulfur</keyword>
<dbReference type="PANTHER" id="PTHR43075:SF1">
    <property type="entry name" value="FORMATE LYASE ACTIVATING ENZYME, PUTATIVE (AFU_ORTHOLOGUE AFUA_2G15630)-RELATED"/>
    <property type="match status" value="1"/>
</dbReference>
<dbReference type="PANTHER" id="PTHR43075">
    <property type="entry name" value="FORMATE LYASE ACTIVATING ENZYME, PUTATIVE (AFU_ORTHOLOGUE AFUA_2G15630)-RELATED"/>
    <property type="match status" value="1"/>
</dbReference>
<dbReference type="STRING" id="115783.SAMN02745119_02200"/>
<proteinExistence type="predicted"/>
<keyword evidence="1 5" id="KW-0949">S-adenosyl-L-methionine</keyword>
<dbReference type="SFLD" id="SFLDS00029">
    <property type="entry name" value="Radical_SAM"/>
    <property type="match status" value="1"/>
</dbReference>
<name>A0A1T4Q1J0_9BACT</name>
<dbReference type="InterPro" id="IPR016431">
    <property type="entry name" value="Pyrv-formate_lyase-activ_prd"/>
</dbReference>
<dbReference type="EMBL" id="FUWR01000011">
    <property type="protein sequence ID" value="SJZ97407.1"/>
    <property type="molecule type" value="Genomic_DNA"/>
</dbReference>
<dbReference type="GO" id="GO:0046872">
    <property type="term" value="F:metal ion binding"/>
    <property type="evidence" value="ECO:0007669"/>
    <property type="project" value="UniProtKB-KW"/>
</dbReference>
<dbReference type="InterPro" id="IPR040085">
    <property type="entry name" value="MJ0674-like"/>
</dbReference>
<evidence type="ECO:0000313" key="7">
    <source>
        <dbReference type="Proteomes" id="UP000190102"/>
    </source>
</evidence>
<evidence type="ECO:0000256" key="1">
    <source>
        <dbReference type="ARBA" id="ARBA00022691"/>
    </source>
</evidence>
<evidence type="ECO:0000256" key="3">
    <source>
        <dbReference type="ARBA" id="ARBA00023004"/>
    </source>
</evidence>
<dbReference type="Gene3D" id="3.20.20.70">
    <property type="entry name" value="Aldolase class I"/>
    <property type="match status" value="1"/>
</dbReference>